<organism evidence="1 2">
    <name type="scientific">Daphnia pulex</name>
    <name type="common">Water flea</name>
    <dbReference type="NCBI Taxonomy" id="6669"/>
    <lineage>
        <taxon>Eukaryota</taxon>
        <taxon>Metazoa</taxon>
        <taxon>Ecdysozoa</taxon>
        <taxon>Arthropoda</taxon>
        <taxon>Crustacea</taxon>
        <taxon>Branchiopoda</taxon>
        <taxon>Diplostraca</taxon>
        <taxon>Cladocera</taxon>
        <taxon>Anomopoda</taxon>
        <taxon>Daphniidae</taxon>
        <taxon>Daphnia</taxon>
    </lineage>
</organism>
<dbReference type="PhylomeDB" id="E9HQZ1"/>
<name>E9HQZ1_DAPPU</name>
<dbReference type="HOGENOM" id="CLU_785855_0_0_1"/>
<evidence type="ECO:0000313" key="1">
    <source>
        <dbReference type="EMBL" id="EFX65835.1"/>
    </source>
</evidence>
<dbReference type="EMBL" id="GL732728">
    <property type="protein sequence ID" value="EFX65835.1"/>
    <property type="molecule type" value="Genomic_DNA"/>
</dbReference>
<dbReference type="AlphaFoldDB" id="E9HQZ1"/>
<proteinExistence type="predicted"/>
<keyword evidence="2" id="KW-1185">Reference proteome</keyword>
<gene>
    <name evidence="1" type="ORF">DAPPUDRAFT_332787</name>
</gene>
<evidence type="ECO:0000313" key="2">
    <source>
        <dbReference type="Proteomes" id="UP000000305"/>
    </source>
</evidence>
<protein>
    <submittedName>
        <fullName evidence="1">Uncharacterized protein</fullName>
    </submittedName>
</protein>
<accession>E9HQZ1</accession>
<dbReference type="KEGG" id="dpx:DAPPUDRAFT_332787"/>
<dbReference type="OrthoDB" id="10558579at2759"/>
<dbReference type="InParanoid" id="E9HQZ1"/>
<sequence length="297" mass="32888">MESGYRTPIGGVTGAIDVNREGLGVWCQDDGHQGQVDNVDMFRHICIGCKEFGPPIKSTGKWVVPPLSLLQSSANVFCVVLTTRSSSGKAIPVSFFKKLQDTVVENSPQIKAFLREQTGLDYEIHIIQEAGGRGSILSTEERQVKHDRSAPGEEDLHLPLGYVSYIFAYHYAENWKVGYMMNCPGDYNAKIANYAANLKKLQNAGIDPSSVIFMTYGLEVSEKTTDDSFFGVPKNFGIFTGQQLLVLIDEYHLSNVIPKSKEPNAKGFLSAVSNDAATRMTRMYNYRKTQAGPKKKN</sequence>
<reference evidence="1 2" key="1">
    <citation type="journal article" date="2011" name="Science">
        <title>The ecoresponsive genome of Daphnia pulex.</title>
        <authorList>
            <person name="Colbourne J.K."/>
            <person name="Pfrender M.E."/>
            <person name="Gilbert D."/>
            <person name="Thomas W.K."/>
            <person name="Tucker A."/>
            <person name="Oakley T.H."/>
            <person name="Tokishita S."/>
            <person name="Aerts A."/>
            <person name="Arnold G.J."/>
            <person name="Basu M.K."/>
            <person name="Bauer D.J."/>
            <person name="Caceres C.E."/>
            <person name="Carmel L."/>
            <person name="Casola C."/>
            <person name="Choi J.H."/>
            <person name="Detter J.C."/>
            <person name="Dong Q."/>
            <person name="Dusheyko S."/>
            <person name="Eads B.D."/>
            <person name="Frohlich T."/>
            <person name="Geiler-Samerotte K.A."/>
            <person name="Gerlach D."/>
            <person name="Hatcher P."/>
            <person name="Jogdeo S."/>
            <person name="Krijgsveld J."/>
            <person name="Kriventseva E.V."/>
            <person name="Kultz D."/>
            <person name="Laforsch C."/>
            <person name="Lindquist E."/>
            <person name="Lopez J."/>
            <person name="Manak J.R."/>
            <person name="Muller J."/>
            <person name="Pangilinan J."/>
            <person name="Patwardhan R.P."/>
            <person name="Pitluck S."/>
            <person name="Pritham E.J."/>
            <person name="Rechtsteiner A."/>
            <person name="Rho M."/>
            <person name="Rogozin I.B."/>
            <person name="Sakarya O."/>
            <person name="Salamov A."/>
            <person name="Schaack S."/>
            <person name="Shapiro H."/>
            <person name="Shiga Y."/>
            <person name="Skalitzky C."/>
            <person name="Smith Z."/>
            <person name="Souvorov A."/>
            <person name="Sung W."/>
            <person name="Tang Z."/>
            <person name="Tsuchiya D."/>
            <person name="Tu H."/>
            <person name="Vos H."/>
            <person name="Wang M."/>
            <person name="Wolf Y.I."/>
            <person name="Yamagata H."/>
            <person name="Yamada T."/>
            <person name="Ye Y."/>
            <person name="Shaw J.R."/>
            <person name="Andrews J."/>
            <person name="Crease T.J."/>
            <person name="Tang H."/>
            <person name="Lucas S.M."/>
            <person name="Robertson H.M."/>
            <person name="Bork P."/>
            <person name="Koonin E.V."/>
            <person name="Zdobnov E.M."/>
            <person name="Grigoriev I.V."/>
            <person name="Lynch M."/>
            <person name="Boore J.L."/>
        </authorList>
    </citation>
    <scope>NUCLEOTIDE SEQUENCE [LARGE SCALE GENOMIC DNA]</scope>
</reference>
<dbReference type="Proteomes" id="UP000000305">
    <property type="component" value="Unassembled WGS sequence"/>
</dbReference>